<dbReference type="SUPFAM" id="SSF53098">
    <property type="entry name" value="Ribonuclease H-like"/>
    <property type="match status" value="1"/>
</dbReference>
<keyword evidence="5" id="KW-1185">Reference proteome</keyword>
<dbReference type="NCBIfam" id="NF033516">
    <property type="entry name" value="transpos_IS3"/>
    <property type="match status" value="1"/>
</dbReference>
<dbReference type="Pfam" id="PF13333">
    <property type="entry name" value="rve_2"/>
    <property type="match status" value="1"/>
</dbReference>
<dbReference type="PROSITE" id="PS50994">
    <property type="entry name" value="INTEGRASE"/>
    <property type="match status" value="1"/>
</dbReference>
<accession>A0A8H9I3U5</accession>
<dbReference type="Proteomes" id="UP000610124">
    <property type="component" value="Unassembled WGS sequence"/>
</dbReference>
<dbReference type="InterPro" id="IPR025948">
    <property type="entry name" value="HTH-like_dom"/>
</dbReference>
<feature type="domain" description="Integrase catalytic" evidence="2">
    <location>
        <begin position="109"/>
        <end position="277"/>
    </location>
</feature>
<gene>
    <name evidence="3" type="ORF">GCM10010502_68970</name>
    <name evidence="4" type="ORF">HS99_0018595</name>
</gene>
<evidence type="ECO:0000256" key="1">
    <source>
        <dbReference type="ARBA" id="ARBA00002286"/>
    </source>
</evidence>
<protein>
    <submittedName>
        <fullName evidence="3 4">Transposase</fullName>
    </submittedName>
</protein>
<dbReference type="Pfam" id="PF00665">
    <property type="entry name" value="rve"/>
    <property type="match status" value="1"/>
</dbReference>
<dbReference type="PANTHER" id="PTHR46889">
    <property type="entry name" value="TRANSPOSASE INSF FOR INSERTION SEQUENCE IS3B-RELATED"/>
    <property type="match status" value="1"/>
</dbReference>
<reference evidence="3" key="1">
    <citation type="journal article" date="2014" name="Int. J. Syst. Evol. Microbiol.">
        <title>Complete genome sequence of Corynebacterium casei LMG S-19264T (=DSM 44701T), isolated from a smear-ripened cheese.</title>
        <authorList>
            <consortium name="US DOE Joint Genome Institute (JGI-PGF)"/>
            <person name="Walter F."/>
            <person name="Albersmeier A."/>
            <person name="Kalinowski J."/>
            <person name="Ruckert C."/>
        </authorList>
    </citation>
    <scope>NUCLEOTIDE SEQUENCE</scope>
    <source>
        <strain evidence="3">JCM 4434</strain>
    </source>
</reference>
<dbReference type="EMBL" id="JPRF03000002">
    <property type="protein sequence ID" value="OEV39095.1"/>
    <property type="molecule type" value="Genomic_DNA"/>
</dbReference>
<comment type="function">
    <text evidence="1">Involved in the transposition of the insertion sequence.</text>
</comment>
<reference evidence="3" key="5">
    <citation type="submission" date="2020-09" db="EMBL/GenBank/DDBJ databases">
        <authorList>
            <person name="Sun Q."/>
            <person name="Ohkuma M."/>
        </authorList>
    </citation>
    <scope>NUCLEOTIDE SEQUENCE</scope>
    <source>
        <strain evidence="3">JCM 4434</strain>
    </source>
</reference>
<evidence type="ECO:0000313" key="3">
    <source>
        <dbReference type="EMBL" id="GGV04450.1"/>
    </source>
</evidence>
<evidence type="ECO:0000313" key="4">
    <source>
        <dbReference type="EMBL" id="OEV39095.1"/>
    </source>
</evidence>
<reference evidence="5" key="4">
    <citation type="submission" date="2016-08" db="EMBL/GenBank/DDBJ databases">
        <title>Sequencing, assembly and comparative genomics of S. aureofaciens ATCC 10762.</title>
        <authorList>
            <person name="Gradnigo J.S."/>
            <person name="Johnson N."/>
            <person name="Somerville G.A."/>
        </authorList>
    </citation>
    <scope>NUCLEOTIDE SEQUENCE [LARGE SCALE GENOMIC DNA]</scope>
    <source>
        <strain evidence="5">ATCC 10762 / DSM 40127 / CCM 3239 / JCM 4008 / LMG 5968 / NBRC 12843 / NCIMB 8234 / A-377</strain>
    </source>
</reference>
<dbReference type="InterPro" id="IPR050900">
    <property type="entry name" value="Transposase_IS3/IS150/IS904"/>
</dbReference>
<proteinExistence type="predicted"/>
<reference evidence="4" key="3">
    <citation type="submission" date="2016-08" db="EMBL/GenBank/DDBJ databases">
        <title>Sequencing, Assembly and Comparative Genomics of S. aureofaciens ATCC 10762.</title>
        <authorList>
            <person name="Gradnigo J.S."/>
            <person name="Johnson N."/>
            <person name="Somerville G.A."/>
        </authorList>
    </citation>
    <scope>NUCLEOTIDE SEQUENCE [LARGE SCALE GENOMIC DNA]</scope>
    <source>
        <strain evidence="4">ATCC 10762</strain>
    </source>
</reference>
<evidence type="ECO:0000259" key="2">
    <source>
        <dbReference type="PROSITE" id="PS50994"/>
    </source>
</evidence>
<dbReference type="Pfam" id="PF13276">
    <property type="entry name" value="HTH_21"/>
    <property type="match status" value="1"/>
</dbReference>
<evidence type="ECO:0000313" key="5">
    <source>
        <dbReference type="Proteomes" id="UP000037395"/>
    </source>
</evidence>
<reference evidence="4 5" key="2">
    <citation type="submission" date="2014-07" db="EMBL/GenBank/DDBJ databases">
        <authorList>
            <person name="Zhang J.E."/>
            <person name="Yang H."/>
            <person name="Guo J."/>
            <person name="Deng Z."/>
            <person name="Luo H."/>
            <person name="Luo M."/>
            <person name="Zhao B."/>
        </authorList>
    </citation>
    <scope>NUCLEOTIDE SEQUENCE [LARGE SCALE GENOMIC DNA]</scope>
    <source>
        <strain evidence="4">ATCC 10762</strain>
        <strain evidence="5">ATCC 10762 / DSM 40127 / CCM 3239 / JCM 4008 / LMG 5968 / NBRC 12843 / NCIMB 8234 / A-377</strain>
    </source>
</reference>
<dbReference type="InterPro" id="IPR012337">
    <property type="entry name" value="RNaseH-like_sf"/>
</dbReference>
<comment type="caution">
    <text evidence="4">The sequence shown here is derived from an EMBL/GenBank/DDBJ whole genome shotgun (WGS) entry which is preliminary data.</text>
</comment>
<dbReference type="Proteomes" id="UP000037395">
    <property type="component" value="Unassembled WGS sequence"/>
</dbReference>
<dbReference type="GO" id="GO:0003676">
    <property type="term" value="F:nucleic acid binding"/>
    <property type="evidence" value="ECO:0007669"/>
    <property type="project" value="InterPro"/>
</dbReference>
<dbReference type="PANTHER" id="PTHR46889:SF4">
    <property type="entry name" value="TRANSPOSASE INSO FOR INSERTION SEQUENCE ELEMENT IS911B-RELATED"/>
    <property type="match status" value="1"/>
</dbReference>
<sequence>MLTEHDCNIAPSTYYAHRKRLASPAARTVRDEELKALIKKVYNANYRVYGARKIWRELGRQGRAVARCTVERLMRELGITGAVRGKKVITTIADPGAERAPDLVDRDFVAGAPNRCWAADFTHIATWAGVVYVAFVVDTFSRRIVGWSAATSKETRLVLDALDMALWQRDRDGFPHQRGELIHHSDAGSQYTSFRLAEHLNAAGIAASIGSVGDAYDNALMESTIGLFKTELIKPRRPWRTLSQVELATAEWIDWYNHRRLHGEIGHVPPAEYETDYYLTTTKPQVTTTT</sequence>
<name>A0A1E7NEN3_KITAU</name>
<dbReference type="InterPro" id="IPR048020">
    <property type="entry name" value="Transpos_IS3"/>
</dbReference>
<dbReference type="EMBL" id="BMUB01000033">
    <property type="protein sequence ID" value="GGV04450.1"/>
    <property type="molecule type" value="Genomic_DNA"/>
</dbReference>
<dbReference type="AlphaFoldDB" id="A0A1E7NEN3"/>
<dbReference type="InterPro" id="IPR036397">
    <property type="entry name" value="RNaseH_sf"/>
</dbReference>
<dbReference type="InterPro" id="IPR001584">
    <property type="entry name" value="Integrase_cat-core"/>
</dbReference>
<dbReference type="Gene3D" id="3.30.420.10">
    <property type="entry name" value="Ribonuclease H-like superfamily/Ribonuclease H"/>
    <property type="match status" value="1"/>
</dbReference>
<accession>A0A1E7NEN3</accession>
<organism evidence="4 5">
    <name type="scientific">Kitasatospora aureofaciens</name>
    <name type="common">Streptomyces aureofaciens</name>
    <dbReference type="NCBI Taxonomy" id="1894"/>
    <lineage>
        <taxon>Bacteria</taxon>
        <taxon>Bacillati</taxon>
        <taxon>Actinomycetota</taxon>
        <taxon>Actinomycetes</taxon>
        <taxon>Kitasatosporales</taxon>
        <taxon>Streptomycetaceae</taxon>
        <taxon>Kitasatospora</taxon>
    </lineage>
</organism>
<dbReference type="GO" id="GO:0015074">
    <property type="term" value="P:DNA integration"/>
    <property type="evidence" value="ECO:0007669"/>
    <property type="project" value="InterPro"/>
</dbReference>